<feature type="region of interest" description="Disordered" evidence="1">
    <location>
        <begin position="190"/>
        <end position="239"/>
    </location>
</feature>
<organism evidence="2 3">
    <name type="scientific">Mycena rosella</name>
    <name type="common">Pink bonnet</name>
    <name type="synonym">Agaricus rosellus</name>
    <dbReference type="NCBI Taxonomy" id="1033263"/>
    <lineage>
        <taxon>Eukaryota</taxon>
        <taxon>Fungi</taxon>
        <taxon>Dikarya</taxon>
        <taxon>Basidiomycota</taxon>
        <taxon>Agaricomycotina</taxon>
        <taxon>Agaricomycetes</taxon>
        <taxon>Agaricomycetidae</taxon>
        <taxon>Agaricales</taxon>
        <taxon>Marasmiineae</taxon>
        <taxon>Mycenaceae</taxon>
        <taxon>Mycena</taxon>
    </lineage>
</organism>
<dbReference type="EMBL" id="JARKIE010000403">
    <property type="protein sequence ID" value="KAJ7645281.1"/>
    <property type="molecule type" value="Genomic_DNA"/>
</dbReference>
<proteinExistence type="predicted"/>
<comment type="caution">
    <text evidence="2">The sequence shown here is derived from an EMBL/GenBank/DDBJ whole genome shotgun (WGS) entry which is preliminary data.</text>
</comment>
<dbReference type="Proteomes" id="UP001221757">
    <property type="component" value="Unassembled WGS sequence"/>
</dbReference>
<evidence type="ECO:0000313" key="2">
    <source>
        <dbReference type="EMBL" id="KAJ7645281.1"/>
    </source>
</evidence>
<name>A0AAD7CCU1_MYCRO</name>
<feature type="compositionally biased region" description="Basic and acidic residues" evidence="1">
    <location>
        <begin position="223"/>
        <end position="239"/>
    </location>
</feature>
<evidence type="ECO:0000256" key="1">
    <source>
        <dbReference type="SAM" id="MobiDB-lite"/>
    </source>
</evidence>
<reference evidence="2" key="1">
    <citation type="submission" date="2023-03" db="EMBL/GenBank/DDBJ databases">
        <title>Massive genome expansion in bonnet fungi (Mycena s.s.) driven by repeated elements and novel gene families across ecological guilds.</title>
        <authorList>
            <consortium name="Lawrence Berkeley National Laboratory"/>
            <person name="Harder C.B."/>
            <person name="Miyauchi S."/>
            <person name="Viragh M."/>
            <person name="Kuo A."/>
            <person name="Thoen E."/>
            <person name="Andreopoulos B."/>
            <person name="Lu D."/>
            <person name="Skrede I."/>
            <person name="Drula E."/>
            <person name="Henrissat B."/>
            <person name="Morin E."/>
            <person name="Kohler A."/>
            <person name="Barry K."/>
            <person name="LaButti K."/>
            <person name="Morin E."/>
            <person name="Salamov A."/>
            <person name="Lipzen A."/>
            <person name="Mereny Z."/>
            <person name="Hegedus B."/>
            <person name="Baldrian P."/>
            <person name="Stursova M."/>
            <person name="Weitz H."/>
            <person name="Taylor A."/>
            <person name="Grigoriev I.V."/>
            <person name="Nagy L.G."/>
            <person name="Martin F."/>
            <person name="Kauserud H."/>
        </authorList>
    </citation>
    <scope>NUCLEOTIDE SEQUENCE</scope>
    <source>
        <strain evidence="2">CBHHK067</strain>
    </source>
</reference>
<feature type="region of interest" description="Disordered" evidence="1">
    <location>
        <begin position="45"/>
        <end position="86"/>
    </location>
</feature>
<keyword evidence="3" id="KW-1185">Reference proteome</keyword>
<gene>
    <name evidence="2" type="ORF">B0H17DRAFT_1104342</name>
</gene>
<accession>A0AAD7CCU1</accession>
<sequence length="239" mass="25475">MRELGLDMGNEIMPGMDEVHYRVNAEGQYQQVMQHEIAQQQQQQAAAQAQAAHQHHLAQQQALAQGQGQSAPQGEPPFPQGPAHGGQTFATTLLLSFSCAPLLKQHLLRTLNMTNEELASLEPVIAEAWDRWDHGRRLQYEHAQEQGFPPGAVSAPLADPAAYPAPPGYPADDFRSRFQRVVNVPAPFRSAFGNGAGPEAGAATPSTASASGSVNGNAGVDAIDPHLGAKESEGLKPEP</sequence>
<feature type="compositionally biased region" description="Low complexity" evidence="1">
    <location>
        <begin position="197"/>
        <end position="213"/>
    </location>
</feature>
<dbReference type="AlphaFoldDB" id="A0AAD7CCU1"/>
<evidence type="ECO:0000313" key="3">
    <source>
        <dbReference type="Proteomes" id="UP001221757"/>
    </source>
</evidence>
<feature type="compositionally biased region" description="Low complexity" evidence="1">
    <location>
        <begin position="45"/>
        <end position="69"/>
    </location>
</feature>
<protein>
    <submittedName>
        <fullName evidence="2">Uncharacterized protein</fullName>
    </submittedName>
</protein>